<dbReference type="KEGG" id="atm:ANT_26740"/>
<proteinExistence type="predicted"/>
<reference evidence="1 2" key="1">
    <citation type="submission" date="2010-12" db="EMBL/GenBank/DDBJ databases">
        <title>Whole genome sequence of Anaerolinea thermophila UNI-1.</title>
        <authorList>
            <person name="Narita-Yamada S."/>
            <person name="Kishi E."/>
            <person name="Watanabe Y."/>
            <person name="Takasaki K."/>
            <person name="Ankai A."/>
            <person name="Oguchi A."/>
            <person name="Fukui S."/>
            <person name="Takahashi M."/>
            <person name="Yashiro I."/>
            <person name="Hosoyama A."/>
            <person name="Sekiguchi Y."/>
            <person name="Hanada S."/>
            <person name="Fujita N."/>
        </authorList>
    </citation>
    <scope>NUCLEOTIDE SEQUENCE [LARGE SCALE GENOMIC DNA]</scope>
    <source>
        <strain evidence="2">DSM 14523 / JCM 11388 / NBRC 100420 / UNI-1</strain>
    </source>
</reference>
<name>E8N0F1_ANATU</name>
<keyword evidence="2" id="KW-1185">Reference proteome</keyword>
<dbReference type="EMBL" id="AP012029">
    <property type="protein sequence ID" value="BAJ64700.1"/>
    <property type="molecule type" value="Genomic_DNA"/>
</dbReference>
<evidence type="ECO:0000313" key="2">
    <source>
        <dbReference type="Proteomes" id="UP000008922"/>
    </source>
</evidence>
<organism evidence="1 2">
    <name type="scientific">Anaerolinea thermophila (strain DSM 14523 / JCM 11388 / NBRC 100420 / UNI-1)</name>
    <dbReference type="NCBI Taxonomy" id="926569"/>
    <lineage>
        <taxon>Bacteria</taxon>
        <taxon>Bacillati</taxon>
        <taxon>Chloroflexota</taxon>
        <taxon>Anaerolineae</taxon>
        <taxon>Anaerolineales</taxon>
        <taxon>Anaerolineaceae</taxon>
        <taxon>Anaerolinea</taxon>
    </lineage>
</organism>
<dbReference type="STRING" id="926569.ANT_26740"/>
<dbReference type="AlphaFoldDB" id="E8N0F1"/>
<dbReference type="HOGENOM" id="CLU_3179510_0_0_0"/>
<sequence>MDIPLDHIQVHRYSPPFYAFFKGIAIQEEETILKPYLWLLKSPSPS</sequence>
<gene>
    <name evidence="1" type="ordered locus">ANT_26740</name>
</gene>
<dbReference type="InParanoid" id="E8N0F1"/>
<protein>
    <submittedName>
        <fullName evidence="1">Uncharacterized protein</fullName>
    </submittedName>
</protein>
<accession>E8N0F1</accession>
<evidence type="ECO:0000313" key="1">
    <source>
        <dbReference type="EMBL" id="BAJ64700.1"/>
    </source>
</evidence>
<dbReference type="Proteomes" id="UP000008922">
    <property type="component" value="Chromosome"/>
</dbReference>